<dbReference type="NCBIfam" id="NF047595">
    <property type="entry name" value="IS66_ISRel24_TnpA"/>
    <property type="match status" value="1"/>
</dbReference>
<dbReference type="PANTHER" id="PTHR37936">
    <property type="entry name" value="TRANSPOSASE INSC FOR INSERTION ELEMENT IS2A-RELATED"/>
    <property type="match status" value="1"/>
</dbReference>
<sequence>MEIEAEGAETGHRTGCRTARKARPDEVIEVVTRGEGRRSWSADQKRRIVVEAMQPGARPTEVIRRWGLTSSLFYTWRRQVMSGELGAVPMPLPAFAQVAMAEDVPMPPLSAPEPPAQAPARMEVVLPCGTVLRLDEDVGADALRRVLAVLRGR</sequence>
<evidence type="ECO:0000256" key="1">
    <source>
        <dbReference type="SAM" id="MobiDB-lite"/>
    </source>
</evidence>
<evidence type="ECO:0000313" key="3">
    <source>
        <dbReference type="Proteomes" id="UP001589789"/>
    </source>
</evidence>
<dbReference type="SUPFAM" id="SSF48295">
    <property type="entry name" value="TrpR-like"/>
    <property type="match status" value="1"/>
</dbReference>
<feature type="region of interest" description="Disordered" evidence="1">
    <location>
        <begin position="1"/>
        <end position="21"/>
    </location>
</feature>
<dbReference type="PANTHER" id="PTHR37936:SF3">
    <property type="entry name" value="TRANSPOSASE INSC FOR INSERTION ELEMENT IS2A-RELATED"/>
    <property type="match status" value="1"/>
</dbReference>
<protein>
    <submittedName>
        <fullName evidence="2">Transposase</fullName>
    </submittedName>
</protein>
<gene>
    <name evidence="2" type="ORF">ACFFIC_29420</name>
</gene>
<keyword evidence="3" id="KW-1185">Reference proteome</keyword>
<accession>A0ABV6J186</accession>
<organism evidence="2 3">
    <name type="scientific">Muricoccus vinaceus</name>
    <dbReference type="NCBI Taxonomy" id="424704"/>
    <lineage>
        <taxon>Bacteria</taxon>
        <taxon>Pseudomonadati</taxon>
        <taxon>Pseudomonadota</taxon>
        <taxon>Alphaproteobacteria</taxon>
        <taxon>Acetobacterales</taxon>
        <taxon>Roseomonadaceae</taxon>
        <taxon>Muricoccus</taxon>
    </lineage>
</organism>
<dbReference type="Pfam" id="PF01527">
    <property type="entry name" value="HTH_Tnp_1"/>
    <property type="match status" value="1"/>
</dbReference>
<dbReference type="InterPro" id="IPR010921">
    <property type="entry name" value="Trp_repressor/repl_initiator"/>
</dbReference>
<comment type="caution">
    <text evidence="2">The sequence shown here is derived from an EMBL/GenBank/DDBJ whole genome shotgun (WGS) entry which is preliminary data.</text>
</comment>
<dbReference type="RefSeq" id="WP_377057182.1">
    <property type="nucleotide sequence ID" value="NZ_JBHLVZ010000115.1"/>
</dbReference>
<evidence type="ECO:0000313" key="2">
    <source>
        <dbReference type="EMBL" id="MFC0389634.1"/>
    </source>
</evidence>
<dbReference type="Proteomes" id="UP001589789">
    <property type="component" value="Unassembled WGS sequence"/>
</dbReference>
<dbReference type="InterPro" id="IPR002514">
    <property type="entry name" value="Transposase_8"/>
</dbReference>
<proteinExistence type="predicted"/>
<name>A0ABV6J186_9PROT</name>
<dbReference type="EMBL" id="JBHLVZ010000115">
    <property type="protein sequence ID" value="MFC0389634.1"/>
    <property type="molecule type" value="Genomic_DNA"/>
</dbReference>
<reference evidence="2 3" key="1">
    <citation type="submission" date="2024-09" db="EMBL/GenBank/DDBJ databases">
        <authorList>
            <person name="Sun Q."/>
            <person name="Mori K."/>
        </authorList>
    </citation>
    <scope>NUCLEOTIDE SEQUENCE [LARGE SCALE GENOMIC DNA]</scope>
    <source>
        <strain evidence="2 3">CCM 7468</strain>
    </source>
</reference>